<proteinExistence type="predicted"/>
<dbReference type="RefSeq" id="WP_106114416.1">
    <property type="nucleotide sequence ID" value="NZ_PVSR01000026.1"/>
</dbReference>
<dbReference type="GO" id="GO:0006790">
    <property type="term" value="P:sulfur compound metabolic process"/>
    <property type="evidence" value="ECO:0007669"/>
    <property type="project" value="TreeGrafter"/>
</dbReference>
<keyword evidence="5" id="KW-1185">Reference proteome</keyword>
<dbReference type="InterPro" id="IPR036374">
    <property type="entry name" value="OxRdtase_Mopterin-bd_sf"/>
</dbReference>
<dbReference type="Proteomes" id="UP000239352">
    <property type="component" value="Unassembled WGS sequence"/>
</dbReference>
<dbReference type="InParanoid" id="A0A2T0GUG2"/>
<keyword evidence="2" id="KW-0472">Membrane</keyword>
<feature type="transmembrane region" description="Helical" evidence="2">
    <location>
        <begin position="100"/>
        <end position="121"/>
    </location>
</feature>
<gene>
    <name evidence="4" type="ORF">CEP50_14090</name>
</gene>
<dbReference type="GO" id="GO:0043546">
    <property type="term" value="F:molybdopterin cofactor binding"/>
    <property type="evidence" value="ECO:0007669"/>
    <property type="project" value="TreeGrafter"/>
</dbReference>
<dbReference type="Pfam" id="PF00174">
    <property type="entry name" value="Oxidored_molyb"/>
    <property type="match status" value="1"/>
</dbReference>
<feature type="transmembrane region" description="Helical" evidence="2">
    <location>
        <begin position="73"/>
        <end position="93"/>
    </location>
</feature>
<feature type="region of interest" description="Disordered" evidence="1">
    <location>
        <begin position="154"/>
        <end position="182"/>
    </location>
</feature>
<name>A0A2T0GUG2_ACTMO</name>
<dbReference type="AlphaFoldDB" id="A0A2T0GUG2"/>
<keyword evidence="2" id="KW-0812">Transmembrane</keyword>
<feature type="domain" description="Oxidoreductase molybdopterin-binding" evidence="3">
    <location>
        <begin position="259"/>
        <end position="412"/>
    </location>
</feature>
<dbReference type="GO" id="GO:0020037">
    <property type="term" value="F:heme binding"/>
    <property type="evidence" value="ECO:0007669"/>
    <property type="project" value="TreeGrafter"/>
</dbReference>
<sequence>MEHVPEPVRIGKGVAALIGLLSVAAALAAGHLVAALTVPASSPYLAVGNTAIDLAPQPLKSLAIELFGTADKLALLIGMAVVLALLAAGAGLLSRTSARAGVLLVAILGVLGVVAVLARPAVGVGGLWAPVASLLVGLGVLLFLRRTVTTAAAERAGPAHDENATTAETPSPERSGRRSHGRRRVLVSTLSVATGSAVAALTGQRLSSGGRVERSRAALGGLTPDTRAAPIPPGSDFAKSGTPTFLTPNSEFYRVDTALRVPRITAEQWRLRVHGMVERELDLSFADLRSRNTVEKPITMTCVSNPVGGPYVSTAEFIGVPLRDVLAEAGVHEDAEQVFSTSADGFTAGTPVDVLTDPDRDALLAFGMNGRPLPIEHGFPVRMVTPGLYGYLSATKWVTDLELTTWDRESYWRTRGWAREAPIKTQSRIDTPSGFAKVPAGRVTVAGVAWAQHTGVERVEVRVDGADWRTAELSAPVNRDTWRMWRTELELPPGGHTVESRATDRSGYTQSRKRSPTVPDGATGWHSVFFTAE</sequence>
<evidence type="ECO:0000256" key="1">
    <source>
        <dbReference type="SAM" id="MobiDB-lite"/>
    </source>
</evidence>
<feature type="region of interest" description="Disordered" evidence="1">
    <location>
        <begin position="209"/>
        <end position="241"/>
    </location>
</feature>
<dbReference type="EMBL" id="PVSR01000026">
    <property type="protein sequence ID" value="PRW62742.1"/>
    <property type="molecule type" value="Genomic_DNA"/>
</dbReference>
<dbReference type="InterPro" id="IPR000572">
    <property type="entry name" value="OxRdtase_Mopterin-bd_dom"/>
</dbReference>
<dbReference type="Gene3D" id="2.60.40.650">
    <property type="match status" value="1"/>
</dbReference>
<dbReference type="PANTHER" id="PTHR19372:SF7">
    <property type="entry name" value="SULFITE OXIDASE, MITOCHONDRIAL"/>
    <property type="match status" value="1"/>
</dbReference>
<feature type="region of interest" description="Disordered" evidence="1">
    <location>
        <begin position="493"/>
        <end position="522"/>
    </location>
</feature>
<accession>A0A2T0GUG2</accession>
<dbReference type="STRING" id="1050202.GCA_000384035_01709"/>
<dbReference type="SUPFAM" id="SSF56524">
    <property type="entry name" value="Oxidoreductase molybdopterin-binding domain"/>
    <property type="match status" value="1"/>
</dbReference>
<protein>
    <submittedName>
        <fullName evidence="4">Molybdopterin-binding protein</fullName>
    </submittedName>
</protein>
<comment type="caution">
    <text evidence="4">The sequence shown here is derived from an EMBL/GenBank/DDBJ whole genome shotgun (WGS) entry which is preliminary data.</text>
</comment>
<dbReference type="GO" id="GO:0008482">
    <property type="term" value="F:sulfite oxidase activity"/>
    <property type="evidence" value="ECO:0007669"/>
    <property type="project" value="TreeGrafter"/>
</dbReference>
<reference evidence="4 5" key="1">
    <citation type="submission" date="2018-03" db="EMBL/GenBank/DDBJ databases">
        <title>Actinopolyspora mortivallis from Sahara, screening for active biomolecules.</title>
        <authorList>
            <person name="Selama O."/>
            <person name="Wellington E.M.H."/>
            <person name="Hacene H."/>
        </authorList>
    </citation>
    <scope>NUCLEOTIDE SEQUENCE [LARGE SCALE GENOMIC DNA]</scope>
    <source>
        <strain evidence="4 5">M5A</strain>
    </source>
</reference>
<evidence type="ECO:0000313" key="5">
    <source>
        <dbReference type="Proteomes" id="UP000239352"/>
    </source>
</evidence>
<organism evidence="4 5">
    <name type="scientific">Actinopolyspora mortivallis</name>
    <dbReference type="NCBI Taxonomy" id="33906"/>
    <lineage>
        <taxon>Bacteria</taxon>
        <taxon>Bacillati</taxon>
        <taxon>Actinomycetota</taxon>
        <taxon>Actinomycetes</taxon>
        <taxon>Actinopolysporales</taxon>
        <taxon>Actinopolysporaceae</taxon>
        <taxon>Actinopolyspora</taxon>
    </lineage>
</organism>
<dbReference type="Gene3D" id="3.90.420.10">
    <property type="entry name" value="Oxidoreductase, molybdopterin-binding domain"/>
    <property type="match status" value="1"/>
</dbReference>
<dbReference type="SUPFAM" id="SSF81296">
    <property type="entry name" value="E set domains"/>
    <property type="match status" value="1"/>
</dbReference>
<keyword evidence="2" id="KW-1133">Transmembrane helix</keyword>
<dbReference type="InterPro" id="IPR014756">
    <property type="entry name" value="Ig_E-set"/>
</dbReference>
<feature type="transmembrane region" description="Helical" evidence="2">
    <location>
        <begin position="185"/>
        <end position="203"/>
    </location>
</feature>
<evidence type="ECO:0000256" key="2">
    <source>
        <dbReference type="SAM" id="Phobius"/>
    </source>
</evidence>
<feature type="transmembrane region" description="Helical" evidence="2">
    <location>
        <begin position="127"/>
        <end position="144"/>
    </location>
</feature>
<dbReference type="PANTHER" id="PTHR19372">
    <property type="entry name" value="SULFITE REDUCTASE"/>
    <property type="match status" value="1"/>
</dbReference>
<evidence type="ECO:0000259" key="3">
    <source>
        <dbReference type="Pfam" id="PF00174"/>
    </source>
</evidence>
<evidence type="ECO:0000313" key="4">
    <source>
        <dbReference type="EMBL" id="PRW62742.1"/>
    </source>
</evidence>